<reference evidence="1" key="1">
    <citation type="submission" date="2022-08" db="EMBL/GenBank/DDBJ databases">
        <title>Genome sequencing of akame (Lates japonicus).</title>
        <authorList>
            <person name="Hashiguchi Y."/>
            <person name="Takahashi H."/>
        </authorList>
    </citation>
    <scope>NUCLEOTIDE SEQUENCE</scope>
    <source>
        <strain evidence="1">Kochi</strain>
    </source>
</reference>
<name>A0AAD3NK23_LATJO</name>
<dbReference type="Proteomes" id="UP001279410">
    <property type="component" value="Unassembled WGS sequence"/>
</dbReference>
<dbReference type="EMBL" id="BRZM01001604">
    <property type="protein sequence ID" value="GLD73464.1"/>
    <property type="molecule type" value="Genomic_DNA"/>
</dbReference>
<gene>
    <name evidence="1" type="ORF">AKAME5_002478900</name>
</gene>
<keyword evidence="1" id="KW-0812">Transmembrane</keyword>
<keyword evidence="1" id="KW-0472">Membrane</keyword>
<proteinExistence type="predicted"/>
<sequence length="90" mass="9890">MKTEYEDRGERAKRSDKCFIFCSVSGRCSGVAFRNCHPCGGCRHGGLTPHSPAPPTEEGCRTLCHAPPHAPPWGHWPAPTQRSHPLGQTR</sequence>
<accession>A0AAD3NK23</accession>
<protein>
    <submittedName>
        <fullName evidence="1">Leucine-rich repeat and transmembrane domain-containing protein 2-like protein</fullName>
    </submittedName>
</protein>
<dbReference type="AlphaFoldDB" id="A0AAD3NK23"/>
<keyword evidence="2" id="KW-1185">Reference proteome</keyword>
<evidence type="ECO:0000313" key="2">
    <source>
        <dbReference type="Proteomes" id="UP001279410"/>
    </source>
</evidence>
<organism evidence="1 2">
    <name type="scientific">Lates japonicus</name>
    <name type="common">Japanese lates</name>
    <dbReference type="NCBI Taxonomy" id="270547"/>
    <lineage>
        <taxon>Eukaryota</taxon>
        <taxon>Metazoa</taxon>
        <taxon>Chordata</taxon>
        <taxon>Craniata</taxon>
        <taxon>Vertebrata</taxon>
        <taxon>Euteleostomi</taxon>
        <taxon>Actinopterygii</taxon>
        <taxon>Neopterygii</taxon>
        <taxon>Teleostei</taxon>
        <taxon>Neoteleostei</taxon>
        <taxon>Acanthomorphata</taxon>
        <taxon>Carangaria</taxon>
        <taxon>Carangaria incertae sedis</taxon>
        <taxon>Centropomidae</taxon>
        <taxon>Lates</taxon>
    </lineage>
</organism>
<evidence type="ECO:0000313" key="1">
    <source>
        <dbReference type="EMBL" id="GLD73464.1"/>
    </source>
</evidence>
<comment type="caution">
    <text evidence="1">The sequence shown here is derived from an EMBL/GenBank/DDBJ whole genome shotgun (WGS) entry which is preliminary data.</text>
</comment>